<organism evidence="9 10">
    <name type="scientific">Bordetella genomosp. 1</name>
    <dbReference type="NCBI Taxonomy" id="1395607"/>
    <lineage>
        <taxon>Bacteria</taxon>
        <taxon>Pseudomonadati</taxon>
        <taxon>Pseudomonadota</taxon>
        <taxon>Betaproteobacteria</taxon>
        <taxon>Burkholderiales</taxon>
        <taxon>Alcaligenaceae</taxon>
        <taxon>Bordetella</taxon>
    </lineage>
</organism>
<dbReference type="OrthoDB" id="5760545at2"/>
<dbReference type="EMBL" id="NEVL01000004">
    <property type="protein sequence ID" value="OZI32792.1"/>
    <property type="molecule type" value="Genomic_DNA"/>
</dbReference>
<dbReference type="PROSITE" id="PS51208">
    <property type="entry name" value="AUTOTRANSPORTER"/>
    <property type="match status" value="1"/>
</dbReference>
<evidence type="ECO:0000313" key="10">
    <source>
        <dbReference type="Proteomes" id="UP000217005"/>
    </source>
</evidence>
<dbReference type="Pfam" id="PF12951">
    <property type="entry name" value="PATR"/>
    <property type="match status" value="1"/>
</dbReference>
<keyword evidence="2 6" id="KW-0645">Protease</keyword>
<dbReference type="GO" id="GO:0019867">
    <property type="term" value="C:outer membrane"/>
    <property type="evidence" value="ECO:0007669"/>
    <property type="project" value="InterPro"/>
</dbReference>
<comment type="caution">
    <text evidence="9">The sequence shown here is derived from an EMBL/GenBank/DDBJ whole genome shotgun (WGS) entry which is preliminary data.</text>
</comment>
<dbReference type="Pfam" id="PF03797">
    <property type="entry name" value="Autotransporter"/>
    <property type="match status" value="1"/>
</dbReference>
<gene>
    <name evidence="9" type="ORF">CEG14_18040</name>
</gene>
<dbReference type="PROSITE" id="PS51257">
    <property type="entry name" value="PROKAR_LIPOPROTEIN"/>
    <property type="match status" value="1"/>
</dbReference>
<dbReference type="InterPro" id="IPR013425">
    <property type="entry name" value="Autotrns_rpt"/>
</dbReference>
<evidence type="ECO:0000256" key="6">
    <source>
        <dbReference type="PROSITE-ProRule" id="PRU01240"/>
    </source>
</evidence>
<evidence type="ECO:0000256" key="7">
    <source>
        <dbReference type="SAM" id="SignalP"/>
    </source>
</evidence>
<dbReference type="InterPro" id="IPR005546">
    <property type="entry name" value="Autotransporte_beta"/>
</dbReference>
<dbReference type="InterPro" id="IPR036709">
    <property type="entry name" value="Autotransporte_beta_dom_sf"/>
</dbReference>
<dbReference type="InterPro" id="IPR023828">
    <property type="entry name" value="Peptidase_S8_Ser-AS"/>
</dbReference>
<dbReference type="Proteomes" id="UP000217005">
    <property type="component" value="Unassembled WGS sequence"/>
</dbReference>
<dbReference type="PANTHER" id="PTHR43399:SF4">
    <property type="entry name" value="CELL WALL-ASSOCIATED PROTEASE"/>
    <property type="match status" value="1"/>
</dbReference>
<dbReference type="NCBIfam" id="TIGR01414">
    <property type="entry name" value="autotrans_barl"/>
    <property type="match status" value="1"/>
</dbReference>
<proteinExistence type="inferred from homology"/>
<keyword evidence="4 6" id="KW-0378">Hydrolase</keyword>
<evidence type="ECO:0000313" key="9">
    <source>
        <dbReference type="EMBL" id="OZI32792.1"/>
    </source>
</evidence>
<feature type="domain" description="Autotransporter" evidence="8">
    <location>
        <begin position="892"/>
        <end position="1172"/>
    </location>
</feature>
<dbReference type="PROSITE" id="PS51892">
    <property type="entry name" value="SUBTILASE"/>
    <property type="match status" value="1"/>
</dbReference>
<reference evidence="9 10" key="1">
    <citation type="submission" date="2017-05" db="EMBL/GenBank/DDBJ databases">
        <title>Complete and WGS of Bordetella genogroups.</title>
        <authorList>
            <person name="Spilker T."/>
            <person name="LiPuma J."/>
        </authorList>
    </citation>
    <scope>NUCLEOTIDE SEQUENCE [LARGE SCALE GENOMIC DNA]</scope>
    <source>
        <strain evidence="9 10">AU17610</strain>
    </source>
</reference>
<dbReference type="InterPro" id="IPR036852">
    <property type="entry name" value="Peptidase_S8/S53_dom_sf"/>
</dbReference>
<evidence type="ECO:0000256" key="4">
    <source>
        <dbReference type="ARBA" id="ARBA00022801"/>
    </source>
</evidence>
<accession>A0A261S735</accession>
<evidence type="ECO:0000256" key="1">
    <source>
        <dbReference type="ARBA" id="ARBA00011073"/>
    </source>
</evidence>
<dbReference type="InterPro" id="IPR051048">
    <property type="entry name" value="Peptidase_S8/S53_subtilisin"/>
</dbReference>
<dbReference type="GO" id="GO:0004252">
    <property type="term" value="F:serine-type endopeptidase activity"/>
    <property type="evidence" value="ECO:0007669"/>
    <property type="project" value="UniProtKB-UniRule"/>
</dbReference>
<dbReference type="SMART" id="SM00869">
    <property type="entry name" value="Autotransporter"/>
    <property type="match status" value="1"/>
</dbReference>
<feature type="active site" description="Charge relay system" evidence="6">
    <location>
        <position position="352"/>
    </location>
</feature>
<comment type="similarity">
    <text evidence="1 6">Belongs to the peptidase S8 family.</text>
</comment>
<dbReference type="InterPro" id="IPR000209">
    <property type="entry name" value="Peptidase_S8/S53_dom"/>
</dbReference>
<dbReference type="Gene3D" id="3.40.50.200">
    <property type="entry name" value="Peptidase S8/S53 domain"/>
    <property type="match status" value="1"/>
</dbReference>
<evidence type="ECO:0000259" key="8">
    <source>
        <dbReference type="PROSITE" id="PS51208"/>
    </source>
</evidence>
<keyword evidence="3 7" id="KW-0732">Signal</keyword>
<evidence type="ECO:0000256" key="2">
    <source>
        <dbReference type="ARBA" id="ARBA00022670"/>
    </source>
</evidence>
<dbReference type="PANTHER" id="PTHR43399">
    <property type="entry name" value="SUBTILISIN-RELATED"/>
    <property type="match status" value="1"/>
</dbReference>
<dbReference type="InterPro" id="IPR015500">
    <property type="entry name" value="Peptidase_S8_subtilisin-rel"/>
</dbReference>
<dbReference type="GO" id="GO:0006508">
    <property type="term" value="P:proteolysis"/>
    <property type="evidence" value="ECO:0007669"/>
    <property type="project" value="UniProtKB-KW"/>
</dbReference>
<feature type="active site" description="Charge relay system" evidence="6">
    <location>
        <position position="95"/>
    </location>
</feature>
<dbReference type="PROSITE" id="PS00138">
    <property type="entry name" value="SUBTILASE_SER"/>
    <property type="match status" value="1"/>
</dbReference>
<dbReference type="Pfam" id="PF00082">
    <property type="entry name" value="Peptidase_S8"/>
    <property type="match status" value="1"/>
</dbReference>
<feature type="active site" description="Charge relay system" evidence="6">
    <location>
        <position position="161"/>
    </location>
</feature>
<dbReference type="AlphaFoldDB" id="A0A261S735"/>
<name>A0A261S735_9BORD</name>
<evidence type="ECO:0000256" key="5">
    <source>
        <dbReference type="ARBA" id="ARBA00022825"/>
    </source>
</evidence>
<evidence type="ECO:0000256" key="3">
    <source>
        <dbReference type="ARBA" id="ARBA00022729"/>
    </source>
</evidence>
<dbReference type="PRINTS" id="PR00723">
    <property type="entry name" value="SUBTILISIN"/>
</dbReference>
<dbReference type="NCBIfam" id="TIGR02601">
    <property type="entry name" value="autotrns_rpt"/>
    <property type="match status" value="1"/>
</dbReference>
<feature type="signal peptide" evidence="7">
    <location>
        <begin position="1"/>
        <end position="38"/>
    </location>
</feature>
<dbReference type="InterPro" id="IPR006315">
    <property type="entry name" value="OM_autotransptr_brl_dom"/>
</dbReference>
<dbReference type="Gene3D" id="2.40.128.130">
    <property type="entry name" value="Autotransporter beta-domain"/>
    <property type="match status" value="1"/>
</dbReference>
<protein>
    <recommendedName>
        <fullName evidence="8">Autotransporter domain-containing protein</fullName>
    </recommendedName>
</protein>
<dbReference type="SUPFAM" id="SSF52743">
    <property type="entry name" value="Subtilisin-like"/>
    <property type="match status" value="1"/>
</dbReference>
<keyword evidence="5 6" id="KW-0720">Serine protease</keyword>
<feature type="chain" id="PRO_5012311531" description="Autotransporter domain-containing protein" evidence="7">
    <location>
        <begin position="39"/>
        <end position="1172"/>
    </location>
</feature>
<dbReference type="CDD" id="cd04848">
    <property type="entry name" value="Peptidases_S8_Autotransporter_serine_protease_like"/>
    <property type="match status" value="1"/>
</dbReference>
<dbReference type="RefSeq" id="WP_094827788.1">
    <property type="nucleotide sequence ID" value="NZ_NEVL01000004.1"/>
</dbReference>
<dbReference type="SUPFAM" id="SSF103515">
    <property type="entry name" value="Autotransporter"/>
    <property type="match status" value="1"/>
</dbReference>
<dbReference type="InterPro" id="IPR034061">
    <property type="entry name" value="Peptidases_S8_Autotransporter"/>
</dbReference>
<sequence>MSKSSDAQRHFRCYGKRHSLSVALLCACGILPSAAVLGQPYMRYDGSRTTDLSGALSSWTDAAEFTSDWGLGAMKAQHAYARGLSGAGVRLGAVDSGFLASHQEFATRGVRALQVKGRYRDVGSQLDGGGMSWRAGEAFDVPGVHQPQADLARHVGKNDNHGNHVSGTIAAARNGVGMMGVAFGSRYAIANSNGTDASRYGSNMDYNYFHAAYDAVAASGARAINSSWGSPADVDDYGSVQSFTEAYARLEGAGKKTWLDAAADVAQAHGVLHVWANGNAGAANPSVRAGLPYFRPEVESKWIAVTTVDEQGGTHFNRCGVGKYWCLAAPGMRINSASLQGNDKYEIESGTSMSAPHVTGALGLLMERYPYLDTEAVRTILLSTASHRGDSSAGLPDATFGWGVPDLERALEGPAQLLGRFVADVPAGVSDAWRNGVSDMALKQRRVEEAAELAAWPAERERLQAAVKPVPPLVAPTAELVAGMAAGRKLLAAATESLVHETFSYTRYMDAITALFADPAGRALAALYGAAHPRWETRYGPAGAGEAFVAGRTDAALASAAMNVKRDVALAYNAGVPAMVEARDARIEALRAKTAADYEVRFIKRGAGMLALQGDSGYTGPTIVDGGELRIIGSIVSPTTVHAGGTLVVNGRSGDVAVSGGRASLDGQSAAVVVAGGGLLEGDGTLARLHAGAGGIVAPGHSIGTLHVSGDAVFTPGSVYAVELAQDASDRIEAGGQASLSGGTLALGLASGARGTGLASLLGRRYAVLLAHAGVRGRFDGVQAPSVFVDGRLGYEANRVTLALARNRTSFASLAETGNQRRLAAAIETAGTPGVYERVLDARARVDAVAAYRALSGDIYPALASAAIEESRLLRDAMAGRMDPARLRSLRAGQQAAGGWGQWLGAHTYVRGDGEADGYGSRTDGFLLGADGDLHGTRVGVVAGYGRGSVHAANRPASAKVEAYDFGIYAGRQVGPWGWRAGATYGARHADVRRAVRFADLADASAADVRGTVMQIFAQAGWRAVDTERTLLEPYAGLAWVHACERGFVESGGASALRGRRASHLAAFATVGLRGEVRLAFDARRQLSVRGGLSWRHALGDTAPRTTLAFASTPTRSRFTVRSPTLARDAAVVDLKATLSIGANASAGLAYSALLAGSTHSQAVHAEVAWRF</sequence>